<dbReference type="PANTHER" id="PTHR11620">
    <property type="entry name" value="60S RIBOSOMAL PROTEIN L23A"/>
    <property type="match status" value="1"/>
</dbReference>
<dbReference type="HAMAP" id="MF_01369_B">
    <property type="entry name" value="Ribosomal_uL23_B"/>
    <property type="match status" value="1"/>
</dbReference>
<name>A0ABV8UPR8_9PROT</name>
<evidence type="ECO:0000256" key="3">
    <source>
        <dbReference type="ARBA" id="ARBA00023274"/>
    </source>
</evidence>
<evidence type="ECO:0000256" key="4">
    <source>
        <dbReference type="HAMAP-Rule" id="MF_01369"/>
    </source>
</evidence>
<dbReference type="GO" id="GO:0005840">
    <property type="term" value="C:ribosome"/>
    <property type="evidence" value="ECO:0007669"/>
    <property type="project" value="UniProtKB-KW"/>
</dbReference>
<organism evidence="5 6">
    <name type="scientific">Fodinicurvata halophila</name>
    <dbReference type="NCBI Taxonomy" id="1419723"/>
    <lineage>
        <taxon>Bacteria</taxon>
        <taxon>Pseudomonadati</taxon>
        <taxon>Pseudomonadota</taxon>
        <taxon>Alphaproteobacteria</taxon>
        <taxon>Rhodospirillales</taxon>
        <taxon>Rhodovibrionaceae</taxon>
        <taxon>Fodinicurvata</taxon>
    </lineage>
</organism>
<dbReference type="EMBL" id="JBHSCW010000008">
    <property type="protein sequence ID" value="MFC4352803.1"/>
    <property type="molecule type" value="Genomic_DNA"/>
</dbReference>
<keyword evidence="4" id="KW-0699">rRNA-binding</keyword>
<dbReference type="NCBIfam" id="NF004359">
    <property type="entry name" value="PRK05738.1-3"/>
    <property type="match status" value="1"/>
</dbReference>
<dbReference type="NCBIfam" id="NF004360">
    <property type="entry name" value="PRK05738.1-5"/>
    <property type="match status" value="1"/>
</dbReference>
<evidence type="ECO:0000256" key="2">
    <source>
        <dbReference type="ARBA" id="ARBA00022980"/>
    </source>
</evidence>
<dbReference type="InterPro" id="IPR012677">
    <property type="entry name" value="Nucleotide-bd_a/b_plait_sf"/>
</dbReference>
<comment type="caution">
    <text evidence="5">The sequence shown here is derived from an EMBL/GenBank/DDBJ whole genome shotgun (WGS) entry which is preliminary data.</text>
</comment>
<dbReference type="Proteomes" id="UP001595799">
    <property type="component" value="Unassembled WGS sequence"/>
</dbReference>
<accession>A0ABV8UPR8</accession>
<comment type="subunit">
    <text evidence="4">Part of the 50S ribosomal subunit. Contacts protein L29, and trigger factor when it is bound to the ribosome.</text>
</comment>
<evidence type="ECO:0000313" key="5">
    <source>
        <dbReference type="EMBL" id="MFC4352803.1"/>
    </source>
</evidence>
<dbReference type="Gene3D" id="3.30.70.330">
    <property type="match status" value="1"/>
</dbReference>
<keyword evidence="2 4" id="KW-0689">Ribosomal protein</keyword>
<dbReference type="SUPFAM" id="SSF54189">
    <property type="entry name" value="Ribosomal proteins S24e, L23 and L15e"/>
    <property type="match status" value="1"/>
</dbReference>
<comment type="function">
    <text evidence="4">One of the early assembly proteins it binds 23S rRNA. One of the proteins that surrounds the polypeptide exit tunnel on the outside of the ribosome. Forms the main docking site for trigger factor binding to the ribosome.</text>
</comment>
<proteinExistence type="inferred from homology"/>
<evidence type="ECO:0000256" key="1">
    <source>
        <dbReference type="ARBA" id="ARBA00006700"/>
    </source>
</evidence>
<reference evidence="6" key="1">
    <citation type="journal article" date="2019" name="Int. J. Syst. Evol. Microbiol.">
        <title>The Global Catalogue of Microorganisms (GCM) 10K type strain sequencing project: providing services to taxonomists for standard genome sequencing and annotation.</title>
        <authorList>
            <consortium name="The Broad Institute Genomics Platform"/>
            <consortium name="The Broad Institute Genome Sequencing Center for Infectious Disease"/>
            <person name="Wu L."/>
            <person name="Ma J."/>
        </authorList>
    </citation>
    <scope>NUCLEOTIDE SEQUENCE [LARGE SCALE GENOMIC DNA]</scope>
    <source>
        <strain evidence="6">CECT 8472</strain>
    </source>
</reference>
<dbReference type="InterPro" id="IPR013025">
    <property type="entry name" value="Ribosomal_uL23-like"/>
</dbReference>
<comment type="similarity">
    <text evidence="1 4">Belongs to the universal ribosomal protein uL23 family.</text>
</comment>
<protein>
    <recommendedName>
        <fullName evidence="4">Large ribosomal subunit protein uL23</fullName>
    </recommendedName>
</protein>
<dbReference type="NCBIfam" id="NF004363">
    <property type="entry name" value="PRK05738.2-4"/>
    <property type="match status" value="1"/>
</dbReference>
<keyword evidence="3 4" id="KW-0687">Ribonucleoprotein</keyword>
<sequence length="110" mass="12173">MSKGRARTTAGVKVSDERMLELIRKPVITEKATLGGEHNQVTFQVPLEASKPEIRAAIEGLFKVKVKAVNTLRQQGKAKRFRGRPGQRSDYKKAMVTLEEGHSIDVTTGI</sequence>
<dbReference type="Pfam" id="PF00276">
    <property type="entry name" value="Ribosomal_L23"/>
    <property type="match status" value="1"/>
</dbReference>
<keyword evidence="4" id="KW-0694">RNA-binding</keyword>
<evidence type="ECO:0000313" key="6">
    <source>
        <dbReference type="Proteomes" id="UP001595799"/>
    </source>
</evidence>
<dbReference type="RefSeq" id="WP_382423166.1">
    <property type="nucleotide sequence ID" value="NZ_JBHSCW010000008.1"/>
</dbReference>
<gene>
    <name evidence="4" type="primary">rplW</name>
    <name evidence="5" type="ORF">ACFOW6_14720</name>
</gene>
<keyword evidence="6" id="KW-1185">Reference proteome</keyword>
<dbReference type="InterPro" id="IPR012678">
    <property type="entry name" value="Ribosomal_uL23/eL15/eS24_sf"/>
</dbReference>